<organism evidence="2 3">
    <name type="scientific">Symbiodinium microadriaticum</name>
    <name type="common">Dinoflagellate</name>
    <name type="synonym">Zooxanthella microadriatica</name>
    <dbReference type="NCBI Taxonomy" id="2951"/>
    <lineage>
        <taxon>Eukaryota</taxon>
        <taxon>Sar</taxon>
        <taxon>Alveolata</taxon>
        <taxon>Dinophyceae</taxon>
        <taxon>Suessiales</taxon>
        <taxon>Symbiodiniaceae</taxon>
        <taxon>Symbiodinium</taxon>
    </lineage>
</organism>
<dbReference type="AlphaFoldDB" id="A0A1Q9DM38"/>
<protein>
    <recommendedName>
        <fullName evidence="4">Ubiquitin-like domain-containing protein</fullName>
    </recommendedName>
</protein>
<evidence type="ECO:0000313" key="2">
    <source>
        <dbReference type="EMBL" id="OLP96228.1"/>
    </source>
</evidence>
<comment type="caution">
    <text evidence="2">The sequence shown here is derived from an EMBL/GenBank/DDBJ whole genome shotgun (WGS) entry which is preliminary data.</text>
</comment>
<keyword evidence="1" id="KW-1133">Transmembrane helix</keyword>
<sequence>MPEVGSATWISVRSESAERSGGLEVVLDVWEKLWLAAWTVPAFYENARSTYPLFALEEDAGVAARLNPFAAFDGTTWPRVLLVLTAVVSLGIARCCEMFTRALSSTLGSLDMSFTTLGKIRPVSPGGVALYNGEVPGGGGLRHPEAWIYIDAGYGKVVQERGDWSLGAAVPALAVYLRAPAFTPLLRLDAALGGCLLRAAGAAAAWAELLVGPAMIAAALHGGLRKTQGEKGGIGASMEGGFAIALVALATWAALLPGAFWEALGLAVRDGGRLAKGQALTTKPLLGGVAKGTPQEELGMLLGAVEVVTPGTRSQIQSDTTEMKRSHEAMVGEGEADEVFRAEPPSVTFVVLGPSGQEIGRFRLPRQAQALELKQAVEESTGLPRETQQVLIGHRRVEDEEMLLAGGDTPDLAEVEATLLVQLPVPTTRLEVQWKQLPETYGYLEELRVLNLERAGRRGWPPKEVLVPTARMGCVGIDPESGLLVLVGGGLPEHFGRRNGARYGYDSGEGSDSFHASELEDADGDKKRPSGTRVEYLPFSWKPGYRRQHPARRRNYEERCYSFRNSARNSLLVMPADSPAFSLPLDGHDPLVTAVEMHAMSSLQGYPFPSVGLAVALATGSRRKFAGPLQLIACELSPVTARTVCLTPADADCQAVCLDRGKEVAISAEVHSDGTYIGFYRLRPCQAASAERLRAEVGSCGKRATSIAWSEPANAVLLTFAGEHAIYVYQRVGAAWQPLQTLGDASSRGCQDGPASELRFWFPCGDCRLLQGPYGSLMKDSFPLLPGPGGAIYVHSGGALLLLAADLTSARKITSMREELWLTEDDEGTPIFPTCQNVFGVHSGSVYRSLVRTNDTEEVLIRRLQISAELRRPRSDIRATAPKLWPSITEQRICHAALAFGPQIAPTYYHDSHRDKWDGNVMWLSDDWLWEDCPHKKPQDLRVSVFGMWTTFASWRATSSQYSCGESNDSQLRISYEDACKPVLPWKK</sequence>
<reference evidence="2 3" key="1">
    <citation type="submission" date="2016-02" db="EMBL/GenBank/DDBJ databases">
        <title>Genome analysis of coral dinoflagellate symbionts highlights evolutionary adaptations to a symbiotic lifestyle.</title>
        <authorList>
            <person name="Aranda M."/>
            <person name="Li Y."/>
            <person name="Liew Y.J."/>
            <person name="Baumgarten S."/>
            <person name="Simakov O."/>
            <person name="Wilson M."/>
            <person name="Piel J."/>
            <person name="Ashoor H."/>
            <person name="Bougouffa S."/>
            <person name="Bajic V.B."/>
            <person name="Ryu T."/>
            <person name="Ravasi T."/>
            <person name="Bayer T."/>
            <person name="Micklem G."/>
            <person name="Kim H."/>
            <person name="Bhak J."/>
            <person name="Lajeunesse T.C."/>
            <person name="Voolstra C.R."/>
        </authorList>
    </citation>
    <scope>NUCLEOTIDE SEQUENCE [LARGE SCALE GENOMIC DNA]</scope>
    <source>
        <strain evidence="2 3">CCMP2467</strain>
    </source>
</reference>
<gene>
    <name evidence="2" type="ORF">AK812_SmicGene21574</name>
</gene>
<feature type="transmembrane region" description="Helical" evidence="1">
    <location>
        <begin position="196"/>
        <end position="220"/>
    </location>
</feature>
<keyword evidence="1" id="KW-0812">Transmembrane</keyword>
<dbReference type="EMBL" id="LSRX01000475">
    <property type="protein sequence ID" value="OLP96228.1"/>
    <property type="molecule type" value="Genomic_DNA"/>
</dbReference>
<dbReference type="Proteomes" id="UP000186817">
    <property type="component" value="Unassembled WGS sequence"/>
</dbReference>
<evidence type="ECO:0008006" key="4">
    <source>
        <dbReference type="Google" id="ProtNLM"/>
    </source>
</evidence>
<dbReference type="OrthoDB" id="427679at2759"/>
<keyword evidence="1" id="KW-0472">Membrane</keyword>
<keyword evidence="3" id="KW-1185">Reference proteome</keyword>
<accession>A0A1Q9DM38</accession>
<proteinExistence type="predicted"/>
<evidence type="ECO:0000256" key="1">
    <source>
        <dbReference type="SAM" id="Phobius"/>
    </source>
</evidence>
<name>A0A1Q9DM38_SYMMI</name>
<feature type="transmembrane region" description="Helical" evidence="1">
    <location>
        <begin position="241"/>
        <end position="261"/>
    </location>
</feature>
<evidence type="ECO:0000313" key="3">
    <source>
        <dbReference type="Proteomes" id="UP000186817"/>
    </source>
</evidence>